<comment type="cofactor">
    <cofactor evidence="1">
        <name>Mg(2+)</name>
        <dbReference type="ChEBI" id="CHEBI:18420"/>
    </cofactor>
</comment>
<evidence type="ECO:0000256" key="13">
    <source>
        <dbReference type="ARBA" id="ARBA00023271"/>
    </source>
</evidence>
<evidence type="ECO:0000256" key="9">
    <source>
        <dbReference type="ARBA" id="ARBA00022842"/>
    </source>
</evidence>
<evidence type="ECO:0000256" key="12">
    <source>
        <dbReference type="ARBA" id="ARBA00023128"/>
    </source>
</evidence>
<proteinExistence type="inferred from homology"/>
<feature type="region of interest" description="Disordered" evidence="15">
    <location>
        <begin position="1240"/>
        <end position="1259"/>
    </location>
</feature>
<dbReference type="GO" id="GO:0003887">
    <property type="term" value="F:DNA-directed DNA polymerase activity"/>
    <property type="evidence" value="ECO:0007669"/>
    <property type="project" value="UniProtKB-KW"/>
</dbReference>
<keyword evidence="18" id="KW-1185">Reference proteome</keyword>
<dbReference type="SMART" id="SM00482">
    <property type="entry name" value="POLAc"/>
    <property type="match status" value="1"/>
</dbReference>
<dbReference type="GO" id="GO:0042645">
    <property type="term" value="C:mitochondrial nucleoid"/>
    <property type="evidence" value="ECO:0007669"/>
    <property type="project" value="UniProtKB-SubCell"/>
</dbReference>
<name>A0A3M6TMR4_POCDA</name>
<dbReference type="FunFam" id="3.30.420.390:FF:000002">
    <property type="entry name" value="DNA polymerase gamma, catalytic subunit"/>
    <property type="match status" value="1"/>
</dbReference>
<keyword evidence="7" id="KW-0548">Nucleotidyltransferase</keyword>
<dbReference type="Gene3D" id="3.30.420.390">
    <property type="match status" value="2"/>
</dbReference>
<evidence type="ECO:0000313" key="18">
    <source>
        <dbReference type="Proteomes" id="UP000275408"/>
    </source>
</evidence>
<evidence type="ECO:0000256" key="15">
    <source>
        <dbReference type="SAM" id="MobiDB-lite"/>
    </source>
</evidence>
<dbReference type="GO" id="GO:0005760">
    <property type="term" value="C:gamma DNA polymerase complex"/>
    <property type="evidence" value="ECO:0007669"/>
    <property type="project" value="InterPro"/>
</dbReference>
<dbReference type="InterPro" id="IPR001098">
    <property type="entry name" value="DNA-dir_DNA_pol_A_palm_dom"/>
</dbReference>
<dbReference type="OMA" id="AMHITNL"/>
<dbReference type="InterPro" id="IPR002297">
    <property type="entry name" value="DNA-dir_DNA_pol_A_mt"/>
</dbReference>
<dbReference type="Gene3D" id="3.30.70.370">
    <property type="match status" value="1"/>
</dbReference>
<keyword evidence="13" id="KW-1135">Mitochondrion nucleoid</keyword>
<keyword evidence="9" id="KW-0460">Magnesium</keyword>
<evidence type="ECO:0000256" key="11">
    <source>
        <dbReference type="ARBA" id="ARBA00023125"/>
    </source>
</evidence>
<dbReference type="SUPFAM" id="SSF56672">
    <property type="entry name" value="DNA/RNA polymerases"/>
    <property type="match status" value="1"/>
</dbReference>
<reference evidence="17 18" key="1">
    <citation type="journal article" date="2018" name="Sci. Rep.">
        <title>Comparative analysis of the Pocillopora damicornis genome highlights role of immune system in coral evolution.</title>
        <authorList>
            <person name="Cunning R."/>
            <person name="Bay R.A."/>
            <person name="Gillette P."/>
            <person name="Baker A.C."/>
            <person name="Traylor-Knowles N."/>
        </authorList>
    </citation>
    <scope>NUCLEOTIDE SEQUENCE [LARGE SCALE GENOMIC DNA]</scope>
    <source>
        <strain evidence="17">RSMAS</strain>
        <tissue evidence="17">Whole animal</tissue>
    </source>
</reference>
<accession>A0A3M6TMR4</accession>
<keyword evidence="12" id="KW-0496">Mitochondrion</keyword>
<dbReference type="PANTHER" id="PTHR10267:SF0">
    <property type="entry name" value="DNA POLYMERASE SUBUNIT GAMMA-1"/>
    <property type="match status" value="1"/>
</dbReference>
<evidence type="ECO:0000256" key="3">
    <source>
        <dbReference type="ARBA" id="ARBA00007705"/>
    </source>
</evidence>
<evidence type="ECO:0000256" key="7">
    <source>
        <dbReference type="ARBA" id="ARBA00022695"/>
    </source>
</evidence>
<dbReference type="PROSITE" id="PS00447">
    <property type="entry name" value="DNA_POLYMERASE_A"/>
    <property type="match status" value="1"/>
</dbReference>
<dbReference type="Pfam" id="PF18136">
    <property type="entry name" value="DNApol_Exo"/>
    <property type="match status" value="1"/>
</dbReference>
<comment type="caution">
    <text evidence="17">The sequence shown here is derived from an EMBL/GenBank/DDBJ whole genome shotgun (WGS) entry which is preliminary data.</text>
</comment>
<dbReference type="FunFam" id="1.10.150.20:FF:000024">
    <property type="entry name" value="DNA polymerase gamma, catalytic subunit"/>
    <property type="match status" value="1"/>
</dbReference>
<dbReference type="Proteomes" id="UP000275408">
    <property type="component" value="Unassembled WGS sequence"/>
</dbReference>
<evidence type="ECO:0000256" key="8">
    <source>
        <dbReference type="ARBA" id="ARBA00022705"/>
    </source>
</evidence>
<comment type="subcellular location">
    <subcellularLocation>
        <location evidence="2">Mitochondrion matrix</location>
        <location evidence="2">Mitochondrion nucleoid</location>
    </subcellularLocation>
</comment>
<dbReference type="PANTHER" id="PTHR10267">
    <property type="entry name" value="DNA POLYMERASE SUBUNIT GAMMA-1"/>
    <property type="match status" value="1"/>
</dbReference>
<dbReference type="InterPro" id="IPR043502">
    <property type="entry name" value="DNA/RNA_pol_sf"/>
</dbReference>
<keyword evidence="10" id="KW-0239">DNA-directed DNA polymerase</keyword>
<dbReference type="EMBL" id="RCHS01003331">
    <property type="protein sequence ID" value="RMX42598.1"/>
    <property type="molecule type" value="Genomic_DNA"/>
</dbReference>
<keyword evidence="8" id="KW-0235">DNA replication</keyword>
<evidence type="ECO:0000259" key="16">
    <source>
        <dbReference type="SMART" id="SM00482"/>
    </source>
</evidence>
<evidence type="ECO:0000256" key="2">
    <source>
        <dbReference type="ARBA" id="ARBA00004436"/>
    </source>
</evidence>
<feature type="domain" description="DNA-directed DNA polymerase family A palm" evidence="16">
    <location>
        <begin position="876"/>
        <end position="1150"/>
    </location>
</feature>
<dbReference type="EC" id="2.7.7.7" evidence="4"/>
<dbReference type="GO" id="GO:0008408">
    <property type="term" value="F:3'-5' exonuclease activity"/>
    <property type="evidence" value="ECO:0007669"/>
    <property type="project" value="TreeGrafter"/>
</dbReference>
<dbReference type="PRINTS" id="PR00867">
    <property type="entry name" value="DNAPOLG"/>
</dbReference>
<keyword evidence="11" id="KW-0238">DNA-binding</keyword>
<protein>
    <recommendedName>
        <fullName evidence="5">DNA polymerase subunit gamma-1</fullName>
        <ecNumber evidence="4">2.7.7.7</ecNumber>
    </recommendedName>
    <alternativeName>
        <fullName evidence="14">Mitochondrial DNA polymerase catalytic subunit</fullName>
    </alternativeName>
</protein>
<evidence type="ECO:0000256" key="6">
    <source>
        <dbReference type="ARBA" id="ARBA00022679"/>
    </source>
</evidence>
<keyword evidence="6" id="KW-0808">Transferase</keyword>
<dbReference type="SUPFAM" id="SSF53098">
    <property type="entry name" value="Ribonuclease H-like"/>
    <property type="match status" value="1"/>
</dbReference>
<sequence length="1259" mass="142116">MYRVFEALVRNSRAVDRVPLCYRWLVRHRCSSKIQNDSKAASSENEPKRFNPLEIQMLSTELHSQVFYGKSEAYDSETVKTCQQHLGVHNLWSKTGSVLPDVDFQLPPLQGSNIDEHFRTIAEEQSRPYFEKAQMLAETTLSAIPDEWNFSPGWTKYVYGDEGLVTSPVDVPEDDALIFDVEVCMKEGPFPVIAVAVSPKAWYCWVSPSLVEDKNYNMFLRPSPKLYIPLELPKDQEWSSTKWKERLVVGHSVGFDRSFVKEQYYIKGPKTYFLDTLSLHMCISGLTSLQRSLWESAKAGRIGKVPWMLIGSGNKLIDLHNLYCGGDELDKSLVKIFIDGTLDDVRANFQDLVTYCAQDTTATQEVFAALWPKFLDRFPHPVSFAGMLEMGSAYLPVDRSWENYIRDADDTYEDLEKEMKCSLMKLADETCNYLHGKRYEQDPWLWELDWSVQDIRTKKPKPPKKTKKTESCNKGINEDLPSTLFGSTGKDVTSEVLEDEMIDDNNIEVVEGLKNSSDILARIPPAADVMWKRRQKLPGYPNWYRSLCMGPSDKGEWREGPVSISPQCQVAPTLLRMTWDGFPLLYNRKHGWGYLVPGRTDNLTSSPMTLPSNEEDSVDTQKPELVFPTRAFDNLWKKHSMNATPKEANESDSKFDDDELNVYSISEDQLWDRSELEEMRAPKTLTTKKSASNTGDLNETIDGGLETAQAKKVLRARSTTASAGAGAGTGADSRPDFYHGVGPYNDVNLPGVWFFRIPHKNGENYRCGNPLAKDYISKMEDGTLVSSSGDHSAHKTLVINKMISSWRNAQKRVRSQLAVWFDRTDLPPEITRSEKYSADEMYGAILPRVITAGTVTRRAVEPTWMTATNPREDRVGSELKAMVRAPPGYCLVGADVDSQELWIAAILGDAHFAGIHGSTAFGWMTLQGKKSEGTDLHSKTAETIGISRDHAKVFNYGRIYGAGQKYAEKLLLQFNHRLTESEAKQKAETLFSNTKGVAKFLLTDFGKDMAQRFGFGEDVDENGCVVAKVYYQLLRKTARRRRTTENSIDDGRRWCGGSESEMFNMLESIAQSVEPRTPVLDCRISKSLEPSAVGTEFMTSRVNWVVQSSAVDYLHLMLVCMKWLFTKYNIDGRFCISIHDEVRYLVSSKDKYRAALALQITNLLTRAMFAHKLGMNDLPQSVAFFSAVDIDTVLRKEVSLDCKTPSNPLGLHKGQGIPPGEALDIYDILKLTDNGILEENTETKKGKNPQKESIIQSSN</sequence>
<dbReference type="Pfam" id="PF00476">
    <property type="entry name" value="DNA_pol_A"/>
    <property type="match status" value="1"/>
</dbReference>
<dbReference type="AlphaFoldDB" id="A0A3M6TMR4"/>
<evidence type="ECO:0000256" key="4">
    <source>
        <dbReference type="ARBA" id="ARBA00012417"/>
    </source>
</evidence>
<dbReference type="InterPro" id="IPR012337">
    <property type="entry name" value="RNaseH-like_sf"/>
</dbReference>
<evidence type="ECO:0000256" key="14">
    <source>
        <dbReference type="ARBA" id="ARBA00031966"/>
    </source>
</evidence>
<dbReference type="InterPro" id="IPR047580">
    <property type="entry name" value="POLG_palm_dom"/>
</dbReference>
<dbReference type="OrthoDB" id="5588663at2759"/>
<comment type="similarity">
    <text evidence="3">Belongs to the DNA polymerase type-A family.</text>
</comment>
<organism evidence="17 18">
    <name type="scientific">Pocillopora damicornis</name>
    <name type="common">Cauliflower coral</name>
    <name type="synonym">Millepora damicornis</name>
    <dbReference type="NCBI Taxonomy" id="46731"/>
    <lineage>
        <taxon>Eukaryota</taxon>
        <taxon>Metazoa</taxon>
        <taxon>Cnidaria</taxon>
        <taxon>Anthozoa</taxon>
        <taxon>Hexacorallia</taxon>
        <taxon>Scleractinia</taxon>
        <taxon>Astrocoeniina</taxon>
        <taxon>Pocilloporidae</taxon>
        <taxon>Pocillopora</taxon>
    </lineage>
</organism>
<evidence type="ECO:0000256" key="10">
    <source>
        <dbReference type="ARBA" id="ARBA00022932"/>
    </source>
</evidence>
<dbReference type="GO" id="GO:0006264">
    <property type="term" value="P:mitochondrial DNA replication"/>
    <property type="evidence" value="ECO:0007669"/>
    <property type="project" value="InterPro"/>
</dbReference>
<dbReference type="GO" id="GO:0003677">
    <property type="term" value="F:DNA binding"/>
    <property type="evidence" value="ECO:0007669"/>
    <property type="project" value="UniProtKB-KW"/>
</dbReference>
<evidence type="ECO:0000313" key="17">
    <source>
        <dbReference type="EMBL" id="RMX42598.1"/>
    </source>
</evidence>
<dbReference type="STRING" id="46731.A0A3M6TMR4"/>
<evidence type="ECO:0000256" key="5">
    <source>
        <dbReference type="ARBA" id="ARBA00015350"/>
    </source>
</evidence>
<dbReference type="InterPro" id="IPR041336">
    <property type="entry name" value="DNApol_Exo"/>
</dbReference>
<dbReference type="Gene3D" id="1.10.150.20">
    <property type="entry name" value="5' to 3' exonuclease, C-terminal subdomain"/>
    <property type="match status" value="1"/>
</dbReference>
<dbReference type="CDD" id="cd08641">
    <property type="entry name" value="DNA_pol_gammaA"/>
    <property type="match status" value="1"/>
</dbReference>
<gene>
    <name evidence="17" type="ORF">pdam_00013384</name>
</gene>
<dbReference type="InterPro" id="IPR019760">
    <property type="entry name" value="DNA-dir_DNA_pol_A_CS"/>
</dbReference>
<evidence type="ECO:0000256" key="1">
    <source>
        <dbReference type="ARBA" id="ARBA00001946"/>
    </source>
</evidence>